<dbReference type="PANTHER" id="PTHR30329">
    <property type="entry name" value="STATOR ELEMENT OF FLAGELLAR MOTOR COMPLEX"/>
    <property type="match status" value="1"/>
</dbReference>
<dbReference type="PROSITE" id="PS51123">
    <property type="entry name" value="OMPA_2"/>
    <property type="match status" value="1"/>
</dbReference>
<dbReference type="InterPro" id="IPR050330">
    <property type="entry name" value="Bact_OuterMem_StrucFunc"/>
</dbReference>
<organism evidence="4 5">
    <name type="scientific">Acidaminococcus fermentans (strain ATCC 25085 / DSM 20731 / CCUG 9996 / CIP 106432 / VR4)</name>
    <dbReference type="NCBI Taxonomy" id="591001"/>
    <lineage>
        <taxon>Bacteria</taxon>
        <taxon>Bacillati</taxon>
        <taxon>Bacillota</taxon>
        <taxon>Negativicutes</taxon>
        <taxon>Acidaminococcales</taxon>
        <taxon>Acidaminococcaceae</taxon>
        <taxon>Acidaminococcus</taxon>
    </lineage>
</organism>
<dbReference type="eggNOG" id="COG1360">
    <property type="taxonomic scope" value="Bacteria"/>
</dbReference>
<dbReference type="KEGG" id="afn:Acfer_1262"/>
<protein>
    <submittedName>
        <fullName evidence="4">OmpA/MotB domain protein</fullName>
    </submittedName>
</protein>
<feature type="transmembrane region" description="Helical" evidence="2">
    <location>
        <begin position="21"/>
        <end position="41"/>
    </location>
</feature>
<dbReference type="GeneID" id="78335805"/>
<keyword evidence="1 2" id="KW-0472">Membrane</keyword>
<dbReference type="InterPro" id="IPR036737">
    <property type="entry name" value="OmpA-like_sf"/>
</dbReference>
<accession>D2RKM1</accession>
<keyword evidence="2" id="KW-0812">Transmembrane</keyword>
<dbReference type="GO" id="GO:0016020">
    <property type="term" value="C:membrane"/>
    <property type="evidence" value="ECO:0007669"/>
    <property type="project" value="UniProtKB-UniRule"/>
</dbReference>
<sequence length="235" mass="26523">MWKKKKEQKAQQSGDAFTTSVSDLMAGLLSIFILALCYFMLNFQTVTNKYTGNTELRNQLLKDVGKDLQAQGLQVRIDTKQGVLRIPESVLFESGEANIKEQGQAAVGKLSQSLLKTMTRPEYREALETVFIEGHTDNVPIHNEFFQSNWELSTQRAINTWNLMRNDVPEFNWLVNPRGEPIFSCSGYAETRPVRENGLDPNSEEGRAANRRIDIRFVMMPPQDPGEKPSGGSHG</sequence>
<dbReference type="AlphaFoldDB" id="D2RKM1"/>
<dbReference type="InterPro" id="IPR006665">
    <property type="entry name" value="OmpA-like"/>
</dbReference>
<proteinExistence type="predicted"/>
<evidence type="ECO:0000256" key="1">
    <source>
        <dbReference type="PROSITE-ProRule" id="PRU00473"/>
    </source>
</evidence>
<dbReference type="RefSeq" id="WP_012938610.1">
    <property type="nucleotide sequence ID" value="NC_013740.1"/>
</dbReference>
<evidence type="ECO:0000313" key="5">
    <source>
        <dbReference type="Proteomes" id="UP000001902"/>
    </source>
</evidence>
<dbReference type="Pfam" id="PF00691">
    <property type="entry name" value="OmpA"/>
    <property type="match status" value="1"/>
</dbReference>
<dbReference type="HOGENOM" id="CLU_016890_2_1_9"/>
<dbReference type="PANTHER" id="PTHR30329:SF20">
    <property type="entry name" value="EXPORTED PROTEIN"/>
    <property type="match status" value="1"/>
</dbReference>
<evidence type="ECO:0000313" key="4">
    <source>
        <dbReference type="EMBL" id="ADB47623.1"/>
    </source>
</evidence>
<dbReference type="STRING" id="591001.Acfer_1262"/>
<evidence type="ECO:0000256" key="2">
    <source>
        <dbReference type="SAM" id="Phobius"/>
    </source>
</evidence>
<dbReference type="Proteomes" id="UP000001902">
    <property type="component" value="Chromosome"/>
</dbReference>
<gene>
    <name evidence="4" type="ordered locus">Acfer_1262</name>
</gene>
<feature type="domain" description="OmpA-like" evidence="3">
    <location>
        <begin position="79"/>
        <end position="221"/>
    </location>
</feature>
<keyword evidence="2" id="KW-1133">Transmembrane helix</keyword>
<keyword evidence="5" id="KW-1185">Reference proteome</keyword>
<dbReference type="CDD" id="cd07185">
    <property type="entry name" value="OmpA_C-like"/>
    <property type="match status" value="1"/>
</dbReference>
<dbReference type="EMBL" id="CP001859">
    <property type="protein sequence ID" value="ADB47623.1"/>
    <property type="molecule type" value="Genomic_DNA"/>
</dbReference>
<reference evidence="4 5" key="1">
    <citation type="journal article" date="2010" name="Stand. Genomic Sci.">
        <title>Complete genome sequence of Acidaminococcus fermentans type strain (VR4).</title>
        <authorList>
            <person name="Chang Y.J."/>
            <person name="Pukall R."/>
            <person name="Saunders E."/>
            <person name="Lapidus A."/>
            <person name="Copeland A."/>
            <person name="Nolan M."/>
            <person name="Glavina Del Rio T."/>
            <person name="Lucas S."/>
            <person name="Chen F."/>
            <person name="Tice H."/>
            <person name="Cheng J.F."/>
            <person name="Han C."/>
            <person name="Detter J.C."/>
            <person name="Bruce D."/>
            <person name="Goodwin L."/>
            <person name="Pitluck S."/>
            <person name="Mikhailova N."/>
            <person name="Liolios K."/>
            <person name="Pati A."/>
            <person name="Ivanova N."/>
            <person name="Mavromatis K."/>
            <person name="Chen A."/>
            <person name="Palaniappan K."/>
            <person name="Land M."/>
            <person name="Hauser L."/>
            <person name="Jeffries C.D."/>
            <person name="Brettin T."/>
            <person name="Rohde M."/>
            <person name="Goker M."/>
            <person name="Bristow J."/>
            <person name="Eisen J.A."/>
            <person name="Markowitz V."/>
            <person name="Hugenholtz P."/>
            <person name="Kyrpides N.C."/>
            <person name="Klenk H.P."/>
        </authorList>
    </citation>
    <scope>NUCLEOTIDE SEQUENCE [LARGE SCALE GENOMIC DNA]</scope>
    <source>
        <strain evidence="5">ATCC 25085 / DSM 20731 / CCUG 9996 / CIP 106432 / VR4</strain>
    </source>
</reference>
<dbReference type="SUPFAM" id="SSF103088">
    <property type="entry name" value="OmpA-like"/>
    <property type="match status" value="1"/>
</dbReference>
<name>D2RKM1_ACIFV</name>
<dbReference type="Gene3D" id="3.30.1330.60">
    <property type="entry name" value="OmpA-like domain"/>
    <property type="match status" value="1"/>
</dbReference>
<dbReference type="OrthoDB" id="9815217at2"/>
<evidence type="ECO:0000259" key="3">
    <source>
        <dbReference type="PROSITE" id="PS51123"/>
    </source>
</evidence>